<dbReference type="InterPro" id="IPR011009">
    <property type="entry name" value="Kinase-like_dom_sf"/>
</dbReference>
<dbReference type="PANTHER" id="PTHR27001:SF931">
    <property type="entry name" value="OS11G0664100 PROTEIN"/>
    <property type="match status" value="1"/>
</dbReference>
<dbReference type="SUPFAM" id="SSF56112">
    <property type="entry name" value="Protein kinase-like (PK-like)"/>
    <property type="match status" value="1"/>
</dbReference>
<dbReference type="GO" id="GO:0005524">
    <property type="term" value="F:ATP binding"/>
    <property type="evidence" value="ECO:0007669"/>
    <property type="project" value="UniProtKB-UniRule"/>
</dbReference>
<gene>
    <name evidence="5" type="ORF">FWK35_00010894</name>
</gene>
<dbReference type="Pfam" id="PF00069">
    <property type="entry name" value="Pkinase"/>
    <property type="match status" value="1"/>
</dbReference>
<evidence type="ECO:0000256" key="3">
    <source>
        <dbReference type="PROSITE-ProRule" id="PRU10141"/>
    </source>
</evidence>
<keyword evidence="2 3" id="KW-0067">ATP-binding</keyword>
<reference evidence="5 6" key="1">
    <citation type="submission" date="2019-08" db="EMBL/GenBank/DDBJ databases">
        <title>Whole genome of Aphis craccivora.</title>
        <authorList>
            <person name="Voronova N.V."/>
            <person name="Shulinski R.S."/>
            <person name="Bandarenka Y.V."/>
            <person name="Zhorov D.G."/>
            <person name="Warner D."/>
        </authorList>
    </citation>
    <scope>NUCLEOTIDE SEQUENCE [LARGE SCALE GENOMIC DNA]</scope>
    <source>
        <strain evidence="5">180601</strain>
        <tissue evidence="5">Whole Body</tissue>
    </source>
</reference>
<keyword evidence="5" id="KW-0418">Kinase</keyword>
<dbReference type="InterPro" id="IPR029397">
    <property type="entry name" value="Tube_Death"/>
</dbReference>
<comment type="caution">
    <text evidence="5">The sequence shown here is derived from an EMBL/GenBank/DDBJ whole genome shotgun (WGS) entry which is preliminary data.</text>
</comment>
<keyword evidence="1 3" id="KW-0547">Nucleotide-binding</keyword>
<organism evidence="5 6">
    <name type="scientific">Aphis craccivora</name>
    <name type="common">Cowpea aphid</name>
    <dbReference type="NCBI Taxonomy" id="307492"/>
    <lineage>
        <taxon>Eukaryota</taxon>
        <taxon>Metazoa</taxon>
        <taxon>Ecdysozoa</taxon>
        <taxon>Arthropoda</taxon>
        <taxon>Hexapoda</taxon>
        <taxon>Insecta</taxon>
        <taxon>Pterygota</taxon>
        <taxon>Neoptera</taxon>
        <taxon>Paraneoptera</taxon>
        <taxon>Hemiptera</taxon>
        <taxon>Sternorrhyncha</taxon>
        <taxon>Aphidomorpha</taxon>
        <taxon>Aphidoidea</taxon>
        <taxon>Aphididae</taxon>
        <taxon>Aphidini</taxon>
        <taxon>Aphis</taxon>
        <taxon>Aphis</taxon>
    </lineage>
</organism>
<evidence type="ECO:0000256" key="1">
    <source>
        <dbReference type="ARBA" id="ARBA00022741"/>
    </source>
</evidence>
<dbReference type="PANTHER" id="PTHR27001">
    <property type="entry name" value="OS01G0253100 PROTEIN"/>
    <property type="match status" value="1"/>
</dbReference>
<dbReference type="GO" id="GO:0004672">
    <property type="term" value="F:protein kinase activity"/>
    <property type="evidence" value="ECO:0007669"/>
    <property type="project" value="InterPro"/>
</dbReference>
<dbReference type="InterPro" id="IPR017441">
    <property type="entry name" value="Protein_kinase_ATP_BS"/>
</dbReference>
<dbReference type="Proteomes" id="UP000478052">
    <property type="component" value="Unassembled WGS sequence"/>
</dbReference>
<dbReference type="GO" id="GO:1902533">
    <property type="term" value="P:positive regulation of intracellular signal transduction"/>
    <property type="evidence" value="ECO:0007669"/>
    <property type="project" value="UniProtKB-ARBA"/>
</dbReference>
<dbReference type="PROSITE" id="PS00107">
    <property type="entry name" value="PROTEIN_KINASE_ATP"/>
    <property type="match status" value="1"/>
</dbReference>
<dbReference type="Gene3D" id="1.10.510.10">
    <property type="entry name" value="Transferase(Phosphotransferase) domain 1"/>
    <property type="match status" value="2"/>
</dbReference>
<keyword evidence="5" id="KW-0808">Transferase</keyword>
<sequence>MMLETTEVRKMDATLKFELVNLLDINDSWKSLMAAVTVDCDPTKSRKYTFDHLKLIEMASQTQRRSCSEIFLEEWGTSGSIRPNLKILKDLLFELKLIRAAECVASKITGDKPIGDTLETSMNILETDEFTNNYNSEDCKSTLFAHQLETKSILNDDKINTRFEKIKLPYKYLSNATNGFSDSCLIGSGGFGKVFKAKLINQIVAIKLMEKIIEEKDFKQYLNEIDIVLKFKHDNLLPLIAISYDEQPCVVYAFMENGSLLDCIACKNQSSLLDWKLRIKIATDVASGLIGDFGLTRIGDHTMTSVVLGTSAYMSPEAFRGDISMKIDVFSFGVVLLELLTGLPPYDEYRTGCDLLTHISEIEYSIEELLDKRAGYWNYSIAIKVYNLANLCAAAKIRRPFMHGQEGVYESLKNIQSEIDV</sequence>
<evidence type="ECO:0000256" key="2">
    <source>
        <dbReference type="ARBA" id="ARBA00022840"/>
    </source>
</evidence>
<proteinExistence type="predicted"/>
<dbReference type="AlphaFoldDB" id="A0A6G0Z1H8"/>
<name>A0A6G0Z1H8_APHCR</name>
<dbReference type="Gene3D" id="1.10.533.10">
    <property type="entry name" value="Death Domain, Fas"/>
    <property type="match status" value="1"/>
</dbReference>
<evidence type="ECO:0000259" key="4">
    <source>
        <dbReference type="PROSITE" id="PS50011"/>
    </source>
</evidence>
<accession>A0A6G0Z1H8</accession>
<dbReference type="OrthoDB" id="4062651at2759"/>
<dbReference type="InterPro" id="IPR011029">
    <property type="entry name" value="DEATH-like_dom_sf"/>
</dbReference>
<dbReference type="Pfam" id="PF07714">
    <property type="entry name" value="PK_Tyr_Ser-Thr"/>
    <property type="match status" value="1"/>
</dbReference>
<evidence type="ECO:0000313" key="5">
    <source>
        <dbReference type="EMBL" id="KAF0764398.1"/>
    </source>
</evidence>
<keyword evidence="6" id="KW-1185">Reference proteome</keyword>
<evidence type="ECO:0000313" key="6">
    <source>
        <dbReference type="Proteomes" id="UP000478052"/>
    </source>
</evidence>
<protein>
    <submittedName>
        <fullName evidence="5">Interleukin-1 receptor-associated kinase 4-like isoform X1</fullName>
    </submittedName>
</protein>
<dbReference type="Pfam" id="PF14786">
    <property type="entry name" value="Death_2"/>
    <property type="match status" value="1"/>
</dbReference>
<dbReference type="SUPFAM" id="SSF47986">
    <property type="entry name" value="DEATH domain"/>
    <property type="match status" value="1"/>
</dbReference>
<dbReference type="InterPro" id="IPR001245">
    <property type="entry name" value="Ser-Thr/Tyr_kinase_cat_dom"/>
</dbReference>
<keyword evidence="5" id="KW-0675">Receptor</keyword>
<dbReference type="InterPro" id="IPR000719">
    <property type="entry name" value="Prot_kinase_dom"/>
</dbReference>
<feature type="domain" description="Protein kinase" evidence="4">
    <location>
        <begin position="180"/>
        <end position="421"/>
    </location>
</feature>
<dbReference type="EMBL" id="VUJU01001646">
    <property type="protein sequence ID" value="KAF0764398.1"/>
    <property type="molecule type" value="Genomic_DNA"/>
</dbReference>
<dbReference type="GO" id="GO:0005886">
    <property type="term" value="C:plasma membrane"/>
    <property type="evidence" value="ECO:0007669"/>
    <property type="project" value="TreeGrafter"/>
</dbReference>
<feature type="binding site" evidence="3">
    <location>
        <position position="207"/>
    </location>
    <ligand>
        <name>ATP</name>
        <dbReference type="ChEBI" id="CHEBI:30616"/>
    </ligand>
</feature>
<dbReference type="GO" id="GO:0031349">
    <property type="term" value="P:positive regulation of defense response"/>
    <property type="evidence" value="ECO:0007669"/>
    <property type="project" value="UniProtKB-ARBA"/>
</dbReference>
<dbReference type="PROSITE" id="PS50011">
    <property type="entry name" value="PROTEIN_KINASE_DOM"/>
    <property type="match status" value="1"/>
</dbReference>